<dbReference type="InterPro" id="IPR026466">
    <property type="entry name" value="Fim_isopep_form_D2_dom"/>
</dbReference>
<dbReference type="GO" id="GO:0005975">
    <property type="term" value="P:carbohydrate metabolic process"/>
    <property type="evidence" value="ECO:0007669"/>
    <property type="project" value="UniProtKB-ARBA"/>
</dbReference>
<name>A0AB39U571_9BIFI</name>
<proteinExistence type="predicted"/>
<gene>
    <name evidence="2" type="ORF">QN215_07885</name>
</gene>
<dbReference type="Gene3D" id="2.60.40.10">
    <property type="entry name" value="Immunoglobulins"/>
    <property type="match status" value="1"/>
</dbReference>
<dbReference type="RefSeq" id="WP_369343774.1">
    <property type="nucleotide sequence ID" value="NZ_CP129674.1"/>
</dbReference>
<organism evidence="2">
    <name type="scientific">Bifidobacterium aquikefiricola</name>
    <dbReference type="NCBI Taxonomy" id="3059038"/>
    <lineage>
        <taxon>Bacteria</taxon>
        <taxon>Bacillati</taxon>
        <taxon>Actinomycetota</taxon>
        <taxon>Actinomycetes</taxon>
        <taxon>Bifidobacteriales</taxon>
        <taxon>Bifidobacteriaceae</taxon>
        <taxon>Bifidobacterium</taxon>
    </lineage>
</organism>
<keyword evidence="1" id="KW-0812">Transmembrane</keyword>
<dbReference type="AlphaFoldDB" id="A0AB39U571"/>
<feature type="transmembrane region" description="Helical" evidence="1">
    <location>
        <begin position="924"/>
        <end position="947"/>
    </location>
</feature>
<dbReference type="InterPro" id="IPR013783">
    <property type="entry name" value="Ig-like_fold"/>
</dbReference>
<reference evidence="2" key="1">
    <citation type="submission" date="2023-07" db="EMBL/GenBank/DDBJ databases">
        <title>Bifidobacterium aquikefiriaerophilum sp. nov. and Bifidobacterium eccum sp. nov., isolated from water kefir.</title>
        <authorList>
            <person name="Breselge S."/>
            <person name="Bellassi P."/>
            <person name="Barcenilla C."/>
            <person name="Alvarez-Ordonez A."/>
            <person name="Morelli L."/>
            <person name="Cotter P.D."/>
        </authorList>
    </citation>
    <scope>NUCLEOTIDE SEQUENCE</scope>
    <source>
        <strain evidence="2">WK041_4_12</strain>
    </source>
</reference>
<dbReference type="Gene3D" id="2.60.40.740">
    <property type="match status" value="1"/>
</dbReference>
<keyword evidence="1" id="KW-0472">Membrane</keyword>
<accession>A0AB39U571</accession>
<sequence>MVVLSGVLVFSPVERASADTVELGPDGYFSTLNVGALPVVSNGWANTRKIVFGKQGNVGTYDSKQVSGGYKTLAKGAVASVPDADYGLNETWSKSATTSVAAGEALLFFENVVTGDFKFDDAGNGNSFDSATGSYKSNLAKVSDAVGAANYSSFEKSLLRAAQVEGVCTAARGTGCGSYSYTEQKSSVYSYTVFPLSIGDVRKYFNHTSGGSADTNLASNGGTHTRSAMWRSKLFRFLVNASGTPTNNSVGVLGPRLRPALRLKLGNLLLSAHSENQSQVLNAPGSSVPDSLRLTFVESGKKLNAWSAAVVGGAGSRALSLSGSSEYGAVLGWKVVDPAQPLKVLGSGRTSAGGNMLLPESLMTDESKDYDLYVWGQQDGTATEGLTNRATEPVKTTIKGWKVKLPPSYGIDVSGVTDGGLAAYRIGDYGDVAFDHTGALESVKVSTPVSVRSAVVSAAGSAGGSNVDGVNPMGWVVARWLGYPSDPLSDDTTSAFDPYAGQLQSFAQALAGKSDSALGGVQGSLPATTFSNGGTVRLSVAGPGLYLIVDSSGESLPIIVGTKAFNDALGVEGVEGVEGVMVDFAGAGVDGRHRLGVAELKTSRMDLSKRVVNDAGVDGFDVGAGVEFEVVARVPDLAGHATAYGSYAFSLSDVAAPGLTLPDVSGVRVSMDVDPGNGLPSPGLDVTPLVGVGVNGQTLTVDGLKALFAQDNGASPVSNSLVPVGALIRVRYVAKVNANASWTDAGGVVESNDNTVTLSRTMQDGSVDSSLSATAHAYSFELDLVKADRSHTTEFLPGAEFEADRLASDGSGVQTLQFKQAGDGVYRLAVDDEAGTTQTLVTGLGGRLVVRGVEARMLTLRETKAPDGYFRLPSVMVRAVAVWSNDLSAVQAVSYQTDGSVLASVSQDGSTIMLMDPRVGLASLPYTGSVGIAILLLLGMAVGILAIRPYYLAHNAEATANLLE</sequence>
<evidence type="ECO:0000256" key="1">
    <source>
        <dbReference type="SAM" id="Phobius"/>
    </source>
</evidence>
<evidence type="ECO:0000313" key="2">
    <source>
        <dbReference type="EMBL" id="XDS44179.1"/>
    </source>
</evidence>
<dbReference type="EMBL" id="CP129674">
    <property type="protein sequence ID" value="XDS44179.1"/>
    <property type="molecule type" value="Genomic_DNA"/>
</dbReference>
<dbReference type="KEGG" id="baqk:QN215_07885"/>
<protein>
    <submittedName>
        <fullName evidence="2">Isopeptide-forming domain-containing fimbrial protein</fullName>
    </submittedName>
</protein>
<dbReference type="NCBIfam" id="TIGR04226">
    <property type="entry name" value="RrgB_K2N_iso_D2"/>
    <property type="match status" value="1"/>
</dbReference>
<keyword evidence="1" id="KW-1133">Transmembrane helix</keyword>